<dbReference type="OrthoDB" id="290460at2"/>
<evidence type="ECO:0000313" key="3">
    <source>
        <dbReference type="Proteomes" id="UP000094828"/>
    </source>
</evidence>
<proteinExistence type="predicted"/>
<comment type="caution">
    <text evidence="2">The sequence shown here is derived from an EMBL/GenBank/DDBJ whole genome shotgun (WGS) entry which is preliminary data.</text>
</comment>
<reference evidence="2 3" key="1">
    <citation type="submission" date="2016-05" db="EMBL/GenBank/DDBJ databases">
        <title>Genomic and physiological characterization of Planctopirus sp. isolated from fresh water lake.</title>
        <authorList>
            <person name="Subhash Y."/>
            <person name="Ramana C."/>
        </authorList>
    </citation>
    <scope>NUCLEOTIDE SEQUENCE [LARGE SCALE GENOMIC DNA]</scope>
    <source>
        <strain evidence="2 3">JC280</strain>
    </source>
</reference>
<dbReference type="Pfam" id="PF10636">
    <property type="entry name" value="hemP"/>
    <property type="match status" value="1"/>
</dbReference>
<dbReference type="RefSeq" id="WP_068845862.1">
    <property type="nucleotide sequence ID" value="NZ_LYDR01000030.1"/>
</dbReference>
<dbReference type="STRING" id="1841610.A6X21_02505"/>
<keyword evidence="3" id="KW-1185">Reference proteome</keyword>
<gene>
    <name evidence="2" type="ORF">A6X21_02505</name>
</gene>
<name>A0A1C3ES37_9PLAN</name>
<dbReference type="InterPro" id="IPR019600">
    <property type="entry name" value="Hemin_uptake_protein_HemP"/>
</dbReference>
<protein>
    <recommendedName>
        <fullName evidence="4">Hemin transporter HemP</fullName>
    </recommendedName>
</protein>
<dbReference type="AlphaFoldDB" id="A0A1C3ES37"/>
<dbReference type="EMBL" id="LYDR01000030">
    <property type="protein sequence ID" value="ODA36031.1"/>
    <property type="molecule type" value="Genomic_DNA"/>
</dbReference>
<dbReference type="Gene3D" id="2.10.70.10">
    <property type="entry name" value="Complement Module, domain 1"/>
    <property type="match status" value="1"/>
</dbReference>
<evidence type="ECO:0000256" key="1">
    <source>
        <dbReference type="SAM" id="MobiDB-lite"/>
    </source>
</evidence>
<evidence type="ECO:0000313" key="2">
    <source>
        <dbReference type="EMBL" id="ODA36031.1"/>
    </source>
</evidence>
<feature type="compositionally biased region" description="Polar residues" evidence="1">
    <location>
        <begin position="1"/>
        <end position="28"/>
    </location>
</feature>
<organism evidence="2 3">
    <name type="scientific">Planctopirus hydrillae</name>
    <dbReference type="NCBI Taxonomy" id="1841610"/>
    <lineage>
        <taxon>Bacteria</taxon>
        <taxon>Pseudomonadati</taxon>
        <taxon>Planctomycetota</taxon>
        <taxon>Planctomycetia</taxon>
        <taxon>Planctomycetales</taxon>
        <taxon>Planctomycetaceae</taxon>
        <taxon>Planctopirus</taxon>
    </lineage>
</organism>
<accession>A0A1C3ES37</accession>
<evidence type="ECO:0008006" key="4">
    <source>
        <dbReference type="Google" id="ProtNLM"/>
    </source>
</evidence>
<sequence>MSEPNPSSQLSHQNAAGESFETRTNSTAGAAPAVDSSSLMKGQKELLINHLGEIYRLRITRNGKLILHK</sequence>
<feature type="region of interest" description="Disordered" evidence="1">
    <location>
        <begin position="1"/>
        <end position="39"/>
    </location>
</feature>
<dbReference type="Proteomes" id="UP000094828">
    <property type="component" value="Unassembled WGS sequence"/>
</dbReference>